<keyword evidence="3" id="KW-1185">Reference proteome</keyword>
<dbReference type="InterPro" id="IPR029045">
    <property type="entry name" value="ClpP/crotonase-like_dom_sf"/>
</dbReference>
<dbReference type="SUPFAM" id="SSF52096">
    <property type="entry name" value="ClpP/crotonase"/>
    <property type="match status" value="1"/>
</dbReference>
<dbReference type="EMBL" id="JAMXQV010000009">
    <property type="protein sequence ID" value="MCR6485074.1"/>
    <property type="molecule type" value="Genomic_DNA"/>
</dbReference>
<dbReference type="GO" id="GO:0003824">
    <property type="term" value="F:catalytic activity"/>
    <property type="evidence" value="ECO:0007669"/>
    <property type="project" value="UniProtKB-ARBA"/>
</dbReference>
<feature type="compositionally biased region" description="Basic and acidic residues" evidence="1">
    <location>
        <begin position="123"/>
        <end position="135"/>
    </location>
</feature>
<name>A0A9X2NE76_9PSEU</name>
<organism evidence="2 3">
    <name type="scientific">Amycolatopsis iheyensis</name>
    <dbReference type="NCBI Taxonomy" id="2945988"/>
    <lineage>
        <taxon>Bacteria</taxon>
        <taxon>Bacillati</taxon>
        <taxon>Actinomycetota</taxon>
        <taxon>Actinomycetes</taxon>
        <taxon>Pseudonocardiales</taxon>
        <taxon>Pseudonocardiaceae</taxon>
        <taxon>Amycolatopsis</taxon>
    </lineage>
</organism>
<dbReference type="Gene3D" id="3.90.226.10">
    <property type="entry name" value="2-enoyl-CoA Hydratase, Chain A, domain 1"/>
    <property type="match status" value="1"/>
</dbReference>
<sequence>MSALTYVLDGRVARIRLADGARGNPLGPSTVDELVAGTSARFTLAHTKLGFSPDGGSSPLTASLGLHRAPALALLNPVVTAEEAHRLGLGAQVATKRLLRETAVPAAEAASRPSSPSGPPSSPDHDPGPPRPERN</sequence>
<dbReference type="Pfam" id="PF00378">
    <property type="entry name" value="ECH_1"/>
    <property type="match status" value="1"/>
</dbReference>
<protein>
    <submittedName>
        <fullName evidence="2">Enoyl-CoA hydratase-related protein</fullName>
    </submittedName>
</protein>
<dbReference type="InterPro" id="IPR001753">
    <property type="entry name" value="Enoyl-CoA_hydra/iso"/>
</dbReference>
<dbReference type="RefSeq" id="WP_257921688.1">
    <property type="nucleotide sequence ID" value="NZ_JAMXQV010000009.1"/>
</dbReference>
<feature type="compositionally biased region" description="Low complexity" evidence="1">
    <location>
        <begin position="105"/>
        <end position="115"/>
    </location>
</feature>
<evidence type="ECO:0000256" key="1">
    <source>
        <dbReference type="SAM" id="MobiDB-lite"/>
    </source>
</evidence>
<evidence type="ECO:0000313" key="3">
    <source>
        <dbReference type="Proteomes" id="UP001144096"/>
    </source>
</evidence>
<proteinExistence type="predicted"/>
<comment type="caution">
    <text evidence="2">The sequence shown here is derived from an EMBL/GenBank/DDBJ whole genome shotgun (WGS) entry which is preliminary data.</text>
</comment>
<dbReference type="AlphaFoldDB" id="A0A9X2NE76"/>
<gene>
    <name evidence="2" type="ORF">M8542_19790</name>
</gene>
<feature type="region of interest" description="Disordered" evidence="1">
    <location>
        <begin position="100"/>
        <end position="135"/>
    </location>
</feature>
<evidence type="ECO:0000313" key="2">
    <source>
        <dbReference type="EMBL" id="MCR6485074.1"/>
    </source>
</evidence>
<reference evidence="2" key="1">
    <citation type="submission" date="2022-06" db="EMBL/GenBank/DDBJ databases">
        <title>Amycolatopsis iheyaensis sp. nov., a new species of the genus Amycolatopsis isolated from soil in Iheya island, Japan.</title>
        <authorList>
            <person name="Ngamcharungchit C."/>
            <person name="Kanto H."/>
            <person name="Take A."/>
            <person name="Intra B."/>
            <person name="Matsumoto A."/>
            <person name="Panbangred W."/>
            <person name="Inahashi Y."/>
        </authorList>
    </citation>
    <scope>NUCLEOTIDE SEQUENCE</scope>
    <source>
        <strain evidence="2">OK19-0408</strain>
    </source>
</reference>
<accession>A0A9X2NE76</accession>
<dbReference type="Proteomes" id="UP001144096">
    <property type="component" value="Unassembled WGS sequence"/>
</dbReference>